<dbReference type="EMBL" id="CM014089">
    <property type="protein sequence ID" value="TKS79618.1"/>
    <property type="molecule type" value="Genomic_DNA"/>
</dbReference>
<dbReference type="PANTHER" id="PTHR22803">
    <property type="entry name" value="MANNOSE, PHOSPHOLIPASE, LECTIN RECEPTOR RELATED"/>
    <property type="match status" value="1"/>
</dbReference>
<keyword evidence="5 9" id="KW-0472">Membrane</keyword>
<name>A0A4U5UXI1_COLLU</name>
<dbReference type="SUPFAM" id="SSF57440">
    <property type="entry name" value="Kringle-like"/>
    <property type="match status" value="2"/>
</dbReference>
<evidence type="ECO:0000313" key="13">
    <source>
        <dbReference type="EMBL" id="TKS79618.1"/>
    </source>
</evidence>
<dbReference type="STRING" id="240159.A0A4U5UXI1"/>
<dbReference type="Pfam" id="PF00059">
    <property type="entry name" value="Lectin_C"/>
    <property type="match status" value="10"/>
</dbReference>
<feature type="domain" description="C-type lectin" evidence="11">
    <location>
        <begin position="1446"/>
        <end position="1562"/>
    </location>
</feature>
<feature type="transmembrane region" description="Helical" evidence="9">
    <location>
        <begin position="1102"/>
        <end position="1124"/>
    </location>
</feature>
<evidence type="ECO:0000256" key="8">
    <source>
        <dbReference type="PROSITE-ProRule" id="PRU00479"/>
    </source>
</evidence>
<dbReference type="InterPro" id="IPR050111">
    <property type="entry name" value="C-type_lectin/snaclec_domain"/>
</dbReference>
<feature type="domain" description="C-type lectin" evidence="11">
    <location>
        <begin position="2051"/>
        <end position="2152"/>
    </location>
</feature>
<dbReference type="InterPro" id="IPR016186">
    <property type="entry name" value="C-type_lectin-like/link_sf"/>
</dbReference>
<feature type="disulfide bond" evidence="8">
    <location>
        <begin position="155"/>
        <end position="181"/>
    </location>
</feature>
<dbReference type="Proteomes" id="UP000298787">
    <property type="component" value="Chromosome 12"/>
</dbReference>
<comment type="subcellular location">
    <subcellularLocation>
        <location evidence="1">Membrane</location>
        <topology evidence="1">Single-pass membrane protein</topology>
    </subcellularLocation>
</comment>
<dbReference type="InterPro" id="IPR036943">
    <property type="entry name" value="FN_type2_sf"/>
</dbReference>
<dbReference type="SUPFAM" id="SSF56436">
    <property type="entry name" value="C-type lectin-like"/>
    <property type="match status" value="14"/>
</dbReference>
<dbReference type="CDD" id="cd00037">
    <property type="entry name" value="CLECT"/>
    <property type="match status" value="12"/>
</dbReference>
<dbReference type="InterPro" id="IPR013806">
    <property type="entry name" value="Kringle-like"/>
</dbReference>
<evidence type="ECO:0000256" key="2">
    <source>
        <dbReference type="ARBA" id="ARBA00022692"/>
    </source>
</evidence>
<reference evidence="13 14" key="1">
    <citation type="submission" date="2019-01" db="EMBL/GenBank/DDBJ databases">
        <title>Genome Assembly of Collichthys lucidus.</title>
        <authorList>
            <person name="Cai M."/>
            <person name="Xiao S."/>
        </authorList>
    </citation>
    <scope>NUCLEOTIDE SEQUENCE [LARGE SCALE GENOMIC DNA]</scope>
    <source>
        <strain evidence="13">JT15FE1705JMU</strain>
        <tissue evidence="13">Muscle</tissue>
    </source>
</reference>
<feature type="domain" description="C-type lectin" evidence="11">
    <location>
        <begin position="884"/>
        <end position="995"/>
    </location>
</feature>
<evidence type="ECO:0000313" key="14">
    <source>
        <dbReference type="Proteomes" id="UP000298787"/>
    </source>
</evidence>
<dbReference type="SMART" id="SM00034">
    <property type="entry name" value="CLECT"/>
    <property type="match status" value="12"/>
</dbReference>
<evidence type="ECO:0000256" key="3">
    <source>
        <dbReference type="ARBA" id="ARBA00022737"/>
    </source>
</evidence>
<dbReference type="Gene3D" id="2.80.10.50">
    <property type="match status" value="2"/>
</dbReference>
<feature type="transmembrane region" description="Helical" evidence="9">
    <location>
        <begin position="2325"/>
        <end position="2347"/>
    </location>
</feature>
<feature type="domain" description="C-type lectin" evidence="11">
    <location>
        <begin position="1656"/>
        <end position="1776"/>
    </location>
</feature>
<dbReference type="InterPro" id="IPR000562">
    <property type="entry name" value="FN_type2_dom"/>
</dbReference>
<dbReference type="PROSITE" id="PS50231">
    <property type="entry name" value="RICIN_B_LECTIN"/>
    <property type="match status" value="2"/>
</dbReference>
<evidence type="ECO:0000256" key="1">
    <source>
        <dbReference type="ARBA" id="ARBA00004167"/>
    </source>
</evidence>
<dbReference type="SUPFAM" id="SSF50370">
    <property type="entry name" value="Ricin B-like lectins"/>
    <property type="match status" value="2"/>
</dbReference>
<keyword evidence="2 9" id="KW-0812">Transmembrane</keyword>
<dbReference type="Gene3D" id="3.10.100.10">
    <property type="entry name" value="Mannose-Binding Protein A, subunit A"/>
    <property type="match status" value="14"/>
</dbReference>
<dbReference type="PROSITE" id="PS00615">
    <property type="entry name" value="C_TYPE_LECTIN_1"/>
    <property type="match status" value="6"/>
</dbReference>
<feature type="transmembrane region" description="Helical" evidence="9">
    <location>
        <begin position="1279"/>
        <end position="1297"/>
    </location>
</feature>
<feature type="domain" description="Fibronectin type-II" evidence="12">
    <location>
        <begin position="1286"/>
        <end position="1333"/>
    </location>
</feature>
<dbReference type="PROSITE" id="PS50041">
    <property type="entry name" value="C_TYPE_LECTIN_2"/>
    <property type="match status" value="12"/>
</dbReference>
<feature type="domain" description="C-type lectin" evidence="11">
    <location>
        <begin position="689"/>
        <end position="803"/>
    </location>
</feature>
<dbReference type="InterPro" id="IPR016187">
    <property type="entry name" value="CTDL_fold"/>
</dbReference>
<dbReference type="Pfam" id="PF00040">
    <property type="entry name" value="fn2"/>
    <property type="match status" value="2"/>
</dbReference>
<keyword evidence="6 8" id="KW-1015">Disulfide bond</keyword>
<proteinExistence type="predicted"/>
<protein>
    <submittedName>
        <fullName evidence="13">Macrophage mannose receptor 1</fullName>
    </submittedName>
</protein>
<dbReference type="InterPro" id="IPR035992">
    <property type="entry name" value="Ricin_B-like_lectins"/>
</dbReference>
<feature type="disulfide bond" evidence="8">
    <location>
        <begin position="1291"/>
        <end position="1317"/>
    </location>
</feature>
<evidence type="ECO:0000256" key="5">
    <source>
        <dbReference type="ARBA" id="ARBA00023136"/>
    </source>
</evidence>
<accession>A0A4U5UXI1</accession>
<dbReference type="Gene3D" id="2.10.10.10">
    <property type="entry name" value="Fibronectin, type II, collagen-binding"/>
    <property type="match status" value="2"/>
</dbReference>
<dbReference type="PROSITE" id="PS51092">
    <property type="entry name" value="FN2_2"/>
    <property type="match status" value="2"/>
</dbReference>
<evidence type="ECO:0000256" key="7">
    <source>
        <dbReference type="ARBA" id="ARBA00023180"/>
    </source>
</evidence>
<evidence type="ECO:0000256" key="10">
    <source>
        <dbReference type="SAM" id="SignalP"/>
    </source>
</evidence>
<evidence type="ECO:0000256" key="6">
    <source>
        <dbReference type="ARBA" id="ARBA00023157"/>
    </source>
</evidence>
<dbReference type="InterPro" id="IPR001304">
    <property type="entry name" value="C-type_lectin-like"/>
</dbReference>
<keyword evidence="7" id="KW-0325">Glycoprotein</keyword>
<feature type="domain" description="Fibronectin type-II" evidence="12">
    <location>
        <begin position="150"/>
        <end position="197"/>
    </location>
</feature>
<dbReference type="SMART" id="SM00059">
    <property type="entry name" value="FN2"/>
    <property type="match status" value="2"/>
</dbReference>
<feature type="domain" description="C-type lectin" evidence="11">
    <location>
        <begin position="351"/>
        <end position="467"/>
    </location>
</feature>
<feature type="signal peptide" evidence="10">
    <location>
        <begin position="1"/>
        <end position="19"/>
    </location>
</feature>
<dbReference type="InterPro" id="IPR018378">
    <property type="entry name" value="C-type_lectin_CS"/>
</dbReference>
<keyword evidence="3" id="KW-0677">Repeat</keyword>
<keyword evidence="10" id="KW-0732">Signal</keyword>
<evidence type="ECO:0000256" key="4">
    <source>
        <dbReference type="ARBA" id="ARBA00022989"/>
    </source>
</evidence>
<evidence type="ECO:0000259" key="12">
    <source>
        <dbReference type="PROSITE" id="PS51092"/>
    </source>
</evidence>
<sequence length="2399" mass="273532">MKITSIAFVLIIQASQCLASDESPFELVNKYTGFCLVNRYDYCHPVRWTTGDRILVQWQGKCLGVQGKSVGSQVTLYDCDENSDLQKWECKNETVLALKGEKLYIEIRDATTAVLSRTIGPNNHLKVSGSISDGPCSRTYREYFTIGGNANGRPCMFPFFYKDKWYSECTELDNQEQRSWCAVETRYNNELWGYCPTSSKTHWNKHITTGDYYQLNTQSALTWLQAEKSCKQQHASLLSISDPHELAYITALLSEKDTGQGDTLWTGLVLDSEHGWQWTNGRPYRYLNWDSGHPHSSPGHNCGVMNGAVQYSWQSSSCTKRLGYICYSKKEISDLPTEATPGFCSSPWIPFNSHCFYLDRTQRTWTDAQRECRKEGGDLVSIQNVEEQSFVISQLGYASTDELWIGLNDRKTEGLFDWSDHATVSFTSWEYGKPVVRSVQEDCVLIRGENGNWADRVCSKKHGYICMKTSLSERPTDEVDQNVGCKAGCVAMTTGAFAGLWDVLPCTNKEKYICKHLAEGAVVTQPPPTVTPPKCASGWSPVASRSYCYKVYDNDFEQKTWYQARDYCRAIGGDLLSIHSEPELRISRSHISVWIGLSAPDPLTGYVWSDGSPVNFLHWFDGQPNNHNNVQSCAEFYLYGWKWSGSWNDLHCEAYKQWVCQIRAGVTPKPYNDTVTPDYNKTSDGWLEWGGNQYFVNTNLMVMQDARQYCKQRHGDLVTINSEAEGVFLWKLISRSGNEHWIGLTVDFDETPEWMDGSQVAFLRWDEDQPKFKNYDENCVVMQSFNGFWHDYDCGHEFRSICKRSSSSPVNTTVAPTEAPKGGCTPGWKKLKSKCAVISGHAGAIGKWNLKSCNDTNVGFICHRNVDPALPNDPEPTRTEYVKIANDSFKAVTQKMTWDAAKKYCENDVAKLISIRNEWPQAYLELLAKNLNASFWIGMNKAQTKGYFRYIDGWHMSFSHWGDNEPSSDKPCVYVDVDGKWHTAFCNQTMNSVCMKSQGGTIVSIEDPTEQEYIENVLKMFKDGRTSFWIGLYKTHKGEWLWLDKTVMDYTKWGQDISMDHSFAMISTSDGTWKTEGWSWLSRPYICKAAKEPELQSRRGHIILAFVLIIAVLAMGTVIALFIFKKNSHRLPVLERLTNFENPLFRYSQSQPDVADTNSPFQLTNKATGVCLVRKSNNECSDIRWTTGDRLLDPQRKKCLGVQGKSVGSEISFYDCDENSELQKWECKNETVLALKGQELYIELKADNTAALSRTTGPNNHFIISGMSSGACSRTYRELYAIGGNAAGMLCMFPFHYNDQWYSDCFTADPARKQLVCAVETKYQSERWGYCPVTSKDGWNKHPTTGAYYQLNTQSVLTWSQAETSCKQQGASLLSITDPHEQAYIIGYPQDTPGHNCAILDPAVHYSWQSSPCSKKLGYICYSKAAEEVPTQAPEAGFCVKPWIPYNGHCFHLNRTKKSWTDSQRDCRDEGGDLVSIRNLEDQSFIISQLGYESNDELWIGLNDRKTEGLFDWIDHSTVSFTSWEFGRPVAHTDVNDCVLIKGENGNWADRSCGEKHGSICMKMSRSRPTGDEVVQNVGCKTGWRRHGSYCYFIGAQTKTFDEAKDGCKSLESYLVDVTNGQKYICKHLAEGAAVTPAPPTLIPPKCPDDWTRIGTRNYCFKIYRSTSSTKKRTWYEARDFCRAIGGDLLSIHNQAELQALPQRYDTAWIGLSAPDPLKGYTWSDGSPLQFQHWEEGEPNNKNNVESCTEIKFHKKDRDGSWNDVQCESSLGWICQIRAGITPEPTPADVTPDYNTTSDGWLEWNGNQYYFNRRTMAMEEARQYCKQEHSDLVSITTEAEAVFIWKQITKSYGNFWIGLTVDFDKTYGWMDGSPVAFQRWDENQPDFVNNDENCVAMTPSMGFWHDYTCGKEFKSICKRMFLTATMVEAPTIDLWIGLHNSKGGSFYWTVGKPLRYTNWGTVRRHEPFRPYHHHHYSMHYHDHYMFDDFERQCTVMTTDSEVGIGKWLKKSCNDTNGYICLQNVDPAVPDTPEPVTTNYVQIFNDSIKAGSQQMNWFAARKYCEDEGAKLASMRNKWSQMYIEMLALKLNSSVWIGINKNKTGGYYKYVDGWRLEITNWDYDEPGSKPCVLVKKNGKWSTTDCNQNATSICMKTTDVAPTESSEFPGFCPEDIENPRYTRQTFTWLPFRKHCYLFFTEKVQWPVASTNCQKHGAALVSIEDPFEEDFIKSNIQLYKDNENSFWIGLYKTHKGLWLWFDKAVMDYSNWRGNEPSGGDYGMISSYDGTWSTGRRWYDRGYICKTNKILQEAPTTAAPLVNPQTRGRVVLPVVLVITAIIIGTAIALFLFKKSGRRLPIPEKLSTFDNPLFFNNERHRSEMVDTNKLVAHAEEENPGPVVTV</sequence>
<keyword evidence="14" id="KW-1185">Reference proteome</keyword>
<feature type="domain" description="C-type lectin" evidence="11">
    <location>
        <begin position="1921"/>
        <end position="2021"/>
    </location>
</feature>
<gene>
    <name evidence="13" type="ORF">D9C73_014152</name>
</gene>
<keyword evidence="13" id="KW-0675">Receptor</keyword>
<evidence type="ECO:0000259" key="11">
    <source>
        <dbReference type="PROSITE" id="PS50041"/>
    </source>
</evidence>
<comment type="caution">
    <text evidence="8">Lacks conserved residue(s) required for the propagation of feature annotation.</text>
</comment>
<feature type="domain" description="C-type lectin" evidence="11">
    <location>
        <begin position="994"/>
        <end position="1074"/>
    </location>
</feature>
<evidence type="ECO:0000256" key="9">
    <source>
        <dbReference type="SAM" id="Phobius"/>
    </source>
</evidence>
<organism evidence="13 14">
    <name type="scientific">Collichthys lucidus</name>
    <name type="common">Big head croaker</name>
    <name type="synonym">Sciaena lucida</name>
    <dbReference type="NCBI Taxonomy" id="240159"/>
    <lineage>
        <taxon>Eukaryota</taxon>
        <taxon>Metazoa</taxon>
        <taxon>Chordata</taxon>
        <taxon>Craniata</taxon>
        <taxon>Vertebrata</taxon>
        <taxon>Euteleostomi</taxon>
        <taxon>Actinopterygii</taxon>
        <taxon>Neopterygii</taxon>
        <taxon>Teleostei</taxon>
        <taxon>Neoteleostei</taxon>
        <taxon>Acanthomorphata</taxon>
        <taxon>Eupercaria</taxon>
        <taxon>Sciaenidae</taxon>
        <taxon>Collichthys</taxon>
    </lineage>
</organism>
<keyword evidence="4 9" id="KW-1133">Transmembrane helix</keyword>
<dbReference type="PROSITE" id="PS00023">
    <property type="entry name" value="FN2_1"/>
    <property type="match status" value="1"/>
</dbReference>
<feature type="chain" id="PRO_5020929998" evidence="10">
    <location>
        <begin position="20"/>
        <end position="2399"/>
    </location>
</feature>
<dbReference type="CDD" id="cd00062">
    <property type="entry name" value="FN2"/>
    <property type="match status" value="1"/>
</dbReference>
<feature type="domain" description="C-type lectin" evidence="11">
    <location>
        <begin position="208"/>
        <end position="327"/>
    </location>
</feature>
<dbReference type="FunFam" id="3.10.100.10:FF:000014">
    <property type="entry name" value="Macrophage mannose receptor 1"/>
    <property type="match status" value="2"/>
</dbReference>
<dbReference type="GO" id="GO:0016020">
    <property type="term" value="C:membrane"/>
    <property type="evidence" value="ECO:0007669"/>
    <property type="project" value="UniProtKB-SubCell"/>
</dbReference>
<feature type="domain" description="C-type lectin" evidence="11">
    <location>
        <begin position="2188"/>
        <end position="2301"/>
    </location>
</feature>
<feature type="domain" description="C-type lectin" evidence="11">
    <location>
        <begin position="1804"/>
        <end position="1918"/>
    </location>
</feature>
<feature type="domain" description="C-type lectin" evidence="11">
    <location>
        <begin position="544"/>
        <end position="661"/>
    </location>
</feature>